<gene>
    <name evidence="3" type="ORF">AAF454_12095</name>
</gene>
<dbReference type="InterPro" id="IPR028051">
    <property type="entry name" value="CheX-like_dom"/>
</dbReference>
<organism evidence="3 4">
    <name type="scientific">Kurthia gibsonii</name>
    <dbReference type="NCBI Taxonomy" id="33946"/>
    <lineage>
        <taxon>Bacteria</taxon>
        <taxon>Bacillati</taxon>
        <taxon>Bacillota</taxon>
        <taxon>Bacilli</taxon>
        <taxon>Bacillales</taxon>
        <taxon>Caryophanaceae</taxon>
        <taxon>Kurthia</taxon>
    </lineage>
</organism>
<evidence type="ECO:0000313" key="4">
    <source>
        <dbReference type="Proteomes" id="UP001398420"/>
    </source>
</evidence>
<accession>A0ABU9LN66</accession>
<dbReference type="CDD" id="cd17906">
    <property type="entry name" value="CheX"/>
    <property type="match status" value="1"/>
</dbReference>
<dbReference type="Pfam" id="PF13690">
    <property type="entry name" value="CheX"/>
    <property type="match status" value="1"/>
</dbReference>
<dbReference type="InterPro" id="IPR038756">
    <property type="entry name" value="CheX-like"/>
</dbReference>
<dbReference type="SUPFAM" id="SSF103039">
    <property type="entry name" value="CheC-like"/>
    <property type="match status" value="1"/>
</dbReference>
<comment type="caution">
    <text evidence="3">The sequence shown here is derived from an EMBL/GenBank/DDBJ whole genome shotgun (WGS) entry which is preliminary data.</text>
</comment>
<name>A0ABU9LN66_9BACL</name>
<dbReference type="PANTHER" id="PTHR39452">
    <property type="entry name" value="CHEY-P PHOSPHATASE CHEX"/>
    <property type="match status" value="1"/>
</dbReference>
<protein>
    <submittedName>
        <fullName evidence="3">Chemotaxis protein CheX</fullName>
    </submittedName>
</protein>
<dbReference type="RefSeq" id="WP_068454262.1">
    <property type="nucleotide sequence ID" value="NZ_CP147847.1"/>
</dbReference>
<keyword evidence="1" id="KW-0145">Chemotaxis</keyword>
<keyword evidence="4" id="KW-1185">Reference proteome</keyword>
<proteinExistence type="predicted"/>
<reference evidence="3 4" key="1">
    <citation type="submission" date="2024-04" db="EMBL/GenBank/DDBJ databases">
        <authorList>
            <person name="Wu Y.S."/>
            <person name="Zhang L."/>
        </authorList>
    </citation>
    <scope>NUCLEOTIDE SEQUENCE [LARGE SCALE GENOMIC DNA]</scope>
    <source>
        <strain evidence="3 4">KG-01</strain>
    </source>
</reference>
<evidence type="ECO:0000313" key="3">
    <source>
        <dbReference type="EMBL" id="MEL5989146.1"/>
    </source>
</evidence>
<evidence type="ECO:0000256" key="1">
    <source>
        <dbReference type="ARBA" id="ARBA00022500"/>
    </source>
</evidence>
<dbReference type="Gene3D" id="3.40.1550.10">
    <property type="entry name" value="CheC-like"/>
    <property type="match status" value="1"/>
</dbReference>
<dbReference type="InterPro" id="IPR028976">
    <property type="entry name" value="CheC-like_sf"/>
</dbReference>
<dbReference type="PANTHER" id="PTHR39452:SF1">
    <property type="entry name" value="CHEY-P PHOSPHATASE CHEX"/>
    <property type="match status" value="1"/>
</dbReference>
<dbReference type="EMBL" id="JBCEWA010000009">
    <property type="protein sequence ID" value="MEL5989146.1"/>
    <property type="molecule type" value="Genomic_DNA"/>
</dbReference>
<evidence type="ECO:0000259" key="2">
    <source>
        <dbReference type="Pfam" id="PF13690"/>
    </source>
</evidence>
<sequence>MSISAQYQVLFNGIIHAFKEISPKQVTIQSPSSFTAPNMHLEYSVLINVIGDVKARMIIDSNHNSFQKLCESLYGFQIDGELLESFVGEFGNMVAGKLCIYSAEHNIQLDITTPTVMVSETHLPISTQTFTLPISMEEIGHVTMLLSIEAS</sequence>
<feature type="domain" description="Chemotaxis phosphatase CheX-like" evidence="2">
    <location>
        <begin position="43"/>
        <end position="122"/>
    </location>
</feature>
<dbReference type="Proteomes" id="UP001398420">
    <property type="component" value="Unassembled WGS sequence"/>
</dbReference>